<protein>
    <submittedName>
        <fullName evidence="1">Uncharacterized protein</fullName>
    </submittedName>
</protein>
<dbReference type="GeneID" id="63787246"/>
<accession>A0A1Y2F507</accession>
<keyword evidence="2" id="KW-1185">Reference proteome</keyword>
<reference evidence="1 2" key="1">
    <citation type="submission" date="2016-07" db="EMBL/GenBank/DDBJ databases">
        <title>Pervasive Adenine N6-methylation of Active Genes in Fungi.</title>
        <authorList>
            <consortium name="DOE Joint Genome Institute"/>
            <person name="Mondo S.J."/>
            <person name="Dannebaum R.O."/>
            <person name="Kuo R.C."/>
            <person name="Labutti K."/>
            <person name="Haridas S."/>
            <person name="Kuo A."/>
            <person name="Salamov A."/>
            <person name="Ahrendt S.R."/>
            <person name="Lipzen A."/>
            <person name="Sullivan W."/>
            <person name="Andreopoulos W.B."/>
            <person name="Clum A."/>
            <person name="Lindquist E."/>
            <person name="Daum C."/>
            <person name="Ramamoorthy G.K."/>
            <person name="Gryganskyi A."/>
            <person name="Culley D."/>
            <person name="Magnuson J.K."/>
            <person name="James T.Y."/>
            <person name="O'Malley M.A."/>
            <person name="Stajich J.E."/>
            <person name="Spatafora J.W."/>
            <person name="Visel A."/>
            <person name="Grigoriev I.V."/>
        </authorList>
    </citation>
    <scope>NUCLEOTIDE SEQUENCE [LARGE SCALE GENOMIC DNA]</scope>
    <source>
        <strain evidence="1 2">12-1054</strain>
    </source>
</reference>
<name>A0A1Y2F507_PROLT</name>
<dbReference type="EMBL" id="MCFI01000016">
    <property type="protein sequence ID" value="ORY78990.1"/>
    <property type="molecule type" value="Genomic_DNA"/>
</dbReference>
<organism evidence="1 2">
    <name type="scientific">Protomyces lactucae-debilis</name>
    <dbReference type="NCBI Taxonomy" id="2754530"/>
    <lineage>
        <taxon>Eukaryota</taxon>
        <taxon>Fungi</taxon>
        <taxon>Dikarya</taxon>
        <taxon>Ascomycota</taxon>
        <taxon>Taphrinomycotina</taxon>
        <taxon>Taphrinomycetes</taxon>
        <taxon>Taphrinales</taxon>
        <taxon>Protomycetaceae</taxon>
        <taxon>Protomyces</taxon>
    </lineage>
</organism>
<sequence>MTALISGSKLQSQSQLERESASEFQEITFEAAKGEFPTEAWDSIMEVHHLINQSSSASVRYGKHSSNPILPVIRKRETHVPDMSCAEGIFGGAWCARLVNPAFPGIRPDRREYIVLCGAVGSNRFCEADQVCVTIDAADGHPRHQTTVVCEDIPEIDDVGSDEDVTVYTGRTHTKASARQIAGTSTTKASIKSNKGQNGRHRAVAITAFILTANKPFEASQPRWLVQPKLQSITCALEKTGEKLCETDVSSSSKNPYTCESTNIHIIEETAQIDCSFKLAATQVALFVYVVVWRDSIAKSIVG</sequence>
<proteinExistence type="predicted"/>
<gene>
    <name evidence="1" type="ORF">BCR37DRAFT_388605</name>
</gene>
<comment type="caution">
    <text evidence="1">The sequence shown here is derived from an EMBL/GenBank/DDBJ whole genome shotgun (WGS) entry which is preliminary data.</text>
</comment>
<dbReference type="Proteomes" id="UP000193685">
    <property type="component" value="Unassembled WGS sequence"/>
</dbReference>
<evidence type="ECO:0000313" key="2">
    <source>
        <dbReference type="Proteomes" id="UP000193685"/>
    </source>
</evidence>
<dbReference type="RefSeq" id="XP_040723622.1">
    <property type="nucleotide sequence ID" value="XM_040870647.1"/>
</dbReference>
<evidence type="ECO:0000313" key="1">
    <source>
        <dbReference type="EMBL" id="ORY78990.1"/>
    </source>
</evidence>
<dbReference type="AlphaFoldDB" id="A0A1Y2F507"/>